<evidence type="ECO:0000256" key="8">
    <source>
        <dbReference type="SAM" id="Phobius"/>
    </source>
</evidence>
<evidence type="ECO:0000256" key="7">
    <source>
        <dbReference type="RuleBase" id="RU000477"/>
    </source>
</evidence>
<evidence type="ECO:0000256" key="1">
    <source>
        <dbReference type="ARBA" id="ARBA00004141"/>
    </source>
</evidence>
<dbReference type="GO" id="GO:0015267">
    <property type="term" value="F:channel activity"/>
    <property type="evidence" value="ECO:0007669"/>
    <property type="project" value="InterPro"/>
</dbReference>
<dbReference type="KEGG" id="dpe:6592014"/>
<comment type="subcellular location">
    <subcellularLocation>
        <location evidence="1">Membrane</location>
        <topology evidence="1">Multi-pass membrane protein</topology>
    </subcellularLocation>
</comment>
<evidence type="ECO:0000256" key="3">
    <source>
        <dbReference type="ARBA" id="ARBA00022448"/>
    </source>
</evidence>
<evidence type="ECO:0000313" key="9">
    <source>
        <dbReference type="EMBL" id="EDW34609.1"/>
    </source>
</evidence>
<feature type="transmembrane region" description="Helical" evidence="8">
    <location>
        <begin position="12"/>
        <end position="33"/>
    </location>
</feature>
<feature type="transmembrane region" description="Helical" evidence="8">
    <location>
        <begin position="75"/>
        <end position="102"/>
    </location>
</feature>
<evidence type="ECO:0000256" key="6">
    <source>
        <dbReference type="ARBA" id="ARBA00023136"/>
    </source>
</evidence>
<dbReference type="PANTHER" id="PTHR19139">
    <property type="entry name" value="AQUAPORIN TRANSPORTER"/>
    <property type="match status" value="1"/>
</dbReference>
<dbReference type="GO" id="GO:0005886">
    <property type="term" value="C:plasma membrane"/>
    <property type="evidence" value="ECO:0007669"/>
    <property type="project" value="TreeGrafter"/>
</dbReference>
<organism evidence="10">
    <name type="scientific">Drosophila persimilis</name>
    <name type="common">Fruit fly</name>
    <dbReference type="NCBI Taxonomy" id="7234"/>
    <lineage>
        <taxon>Eukaryota</taxon>
        <taxon>Metazoa</taxon>
        <taxon>Ecdysozoa</taxon>
        <taxon>Arthropoda</taxon>
        <taxon>Hexapoda</taxon>
        <taxon>Insecta</taxon>
        <taxon>Pterygota</taxon>
        <taxon>Neoptera</taxon>
        <taxon>Endopterygota</taxon>
        <taxon>Diptera</taxon>
        <taxon>Brachycera</taxon>
        <taxon>Muscomorpha</taxon>
        <taxon>Ephydroidea</taxon>
        <taxon>Drosophilidae</taxon>
        <taxon>Drosophila</taxon>
        <taxon>Sophophora</taxon>
    </lineage>
</organism>
<dbReference type="EMBL" id="CH479182">
    <property type="protein sequence ID" value="EDW34609.1"/>
    <property type="molecule type" value="Genomic_DNA"/>
</dbReference>
<dbReference type="AlphaFoldDB" id="B4GDU8"/>
<keyword evidence="6 8" id="KW-0472">Membrane</keyword>
<keyword evidence="5 8" id="KW-1133">Transmembrane helix</keyword>
<dbReference type="eggNOG" id="KOG0223">
    <property type="taxonomic scope" value="Eukaryota"/>
</dbReference>
<keyword evidence="10" id="KW-1185">Reference proteome</keyword>
<proteinExistence type="inferred from homology"/>
<reference evidence="9 10" key="1">
    <citation type="journal article" date="2007" name="Nature">
        <title>Evolution of genes and genomes on the Drosophila phylogeny.</title>
        <authorList>
            <consortium name="Drosophila 12 Genomes Consortium"/>
            <person name="Clark A.G."/>
            <person name="Eisen M.B."/>
            <person name="Smith D.R."/>
            <person name="Bergman C.M."/>
            <person name="Oliver B."/>
            <person name="Markow T.A."/>
            <person name="Kaufman T.C."/>
            <person name="Kellis M."/>
            <person name="Gelbart W."/>
            <person name="Iyer V.N."/>
            <person name="Pollard D.A."/>
            <person name="Sackton T.B."/>
            <person name="Larracuente A.M."/>
            <person name="Singh N.D."/>
            <person name="Abad J.P."/>
            <person name="Abt D.N."/>
            <person name="Adryan B."/>
            <person name="Aguade M."/>
            <person name="Akashi H."/>
            <person name="Anderson W.W."/>
            <person name="Aquadro C.F."/>
            <person name="Ardell D.H."/>
            <person name="Arguello R."/>
            <person name="Artieri C.G."/>
            <person name="Barbash D.A."/>
            <person name="Barker D."/>
            <person name="Barsanti P."/>
            <person name="Batterham P."/>
            <person name="Batzoglou S."/>
            <person name="Begun D."/>
            <person name="Bhutkar A."/>
            <person name="Blanco E."/>
            <person name="Bosak S.A."/>
            <person name="Bradley R.K."/>
            <person name="Brand A.D."/>
            <person name="Brent M.R."/>
            <person name="Brooks A.N."/>
            <person name="Brown R.H."/>
            <person name="Butlin R.K."/>
            <person name="Caggese C."/>
            <person name="Calvi B.R."/>
            <person name="Bernardo de Carvalho A."/>
            <person name="Caspi A."/>
            <person name="Castrezana S."/>
            <person name="Celniker S.E."/>
            <person name="Chang J.L."/>
            <person name="Chapple C."/>
            <person name="Chatterji S."/>
            <person name="Chinwalla A."/>
            <person name="Civetta A."/>
            <person name="Clifton S.W."/>
            <person name="Comeron J.M."/>
            <person name="Costello J.C."/>
            <person name="Coyne J.A."/>
            <person name="Daub J."/>
            <person name="David R.G."/>
            <person name="Delcher A.L."/>
            <person name="Delehaunty K."/>
            <person name="Do C.B."/>
            <person name="Ebling H."/>
            <person name="Edwards K."/>
            <person name="Eickbush T."/>
            <person name="Evans J.D."/>
            <person name="Filipski A."/>
            <person name="Findeiss S."/>
            <person name="Freyhult E."/>
            <person name="Fulton L."/>
            <person name="Fulton R."/>
            <person name="Garcia A.C."/>
            <person name="Gardiner A."/>
            <person name="Garfield D.A."/>
            <person name="Garvin B.E."/>
            <person name="Gibson G."/>
            <person name="Gilbert D."/>
            <person name="Gnerre S."/>
            <person name="Godfrey J."/>
            <person name="Good R."/>
            <person name="Gotea V."/>
            <person name="Gravely B."/>
            <person name="Greenberg A.J."/>
            <person name="Griffiths-Jones S."/>
            <person name="Gross S."/>
            <person name="Guigo R."/>
            <person name="Gustafson E.A."/>
            <person name="Haerty W."/>
            <person name="Hahn M.W."/>
            <person name="Halligan D.L."/>
            <person name="Halpern A.L."/>
            <person name="Halter G.M."/>
            <person name="Han M.V."/>
            <person name="Heger A."/>
            <person name="Hillier L."/>
            <person name="Hinrichs A.S."/>
            <person name="Holmes I."/>
            <person name="Hoskins R.A."/>
            <person name="Hubisz M.J."/>
            <person name="Hultmark D."/>
            <person name="Huntley M.A."/>
            <person name="Jaffe D.B."/>
            <person name="Jagadeeshan S."/>
            <person name="Jeck W.R."/>
            <person name="Johnson J."/>
            <person name="Jones C.D."/>
            <person name="Jordan W.C."/>
            <person name="Karpen G.H."/>
            <person name="Kataoka E."/>
            <person name="Keightley P.D."/>
            <person name="Kheradpour P."/>
            <person name="Kirkness E.F."/>
            <person name="Koerich L.B."/>
            <person name="Kristiansen K."/>
            <person name="Kudrna D."/>
            <person name="Kulathinal R.J."/>
            <person name="Kumar S."/>
            <person name="Kwok R."/>
            <person name="Lander E."/>
            <person name="Langley C.H."/>
            <person name="Lapoint R."/>
            <person name="Lazzaro B.P."/>
            <person name="Lee S.J."/>
            <person name="Levesque L."/>
            <person name="Li R."/>
            <person name="Lin C.F."/>
            <person name="Lin M.F."/>
            <person name="Lindblad-Toh K."/>
            <person name="Llopart A."/>
            <person name="Long M."/>
            <person name="Low L."/>
            <person name="Lozovsky E."/>
            <person name="Lu J."/>
            <person name="Luo M."/>
            <person name="Machado C.A."/>
            <person name="Makalowski W."/>
            <person name="Marzo M."/>
            <person name="Matsuda M."/>
            <person name="Matzkin L."/>
            <person name="McAllister B."/>
            <person name="McBride C.S."/>
            <person name="McKernan B."/>
            <person name="McKernan K."/>
            <person name="Mendez-Lago M."/>
            <person name="Minx P."/>
            <person name="Mollenhauer M.U."/>
            <person name="Montooth K."/>
            <person name="Mount S.M."/>
            <person name="Mu X."/>
            <person name="Myers E."/>
            <person name="Negre B."/>
            <person name="Newfeld S."/>
            <person name="Nielsen R."/>
            <person name="Noor M.A."/>
            <person name="O'Grady P."/>
            <person name="Pachter L."/>
            <person name="Papaceit M."/>
            <person name="Parisi M.J."/>
            <person name="Parisi M."/>
            <person name="Parts L."/>
            <person name="Pedersen J.S."/>
            <person name="Pesole G."/>
            <person name="Phillippy A.M."/>
            <person name="Ponting C.P."/>
            <person name="Pop M."/>
            <person name="Porcelli D."/>
            <person name="Powell J.R."/>
            <person name="Prohaska S."/>
            <person name="Pruitt K."/>
            <person name="Puig M."/>
            <person name="Quesneville H."/>
            <person name="Ram K.R."/>
            <person name="Rand D."/>
            <person name="Rasmussen M.D."/>
            <person name="Reed L.K."/>
            <person name="Reenan R."/>
            <person name="Reily A."/>
            <person name="Remington K.A."/>
            <person name="Rieger T.T."/>
            <person name="Ritchie M.G."/>
            <person name="Robin C."/>
            <person name="Rogers Y.H."/>
            <person name="Rohde C."/>
            <person name="Rozas J."/>
            <person name="Rubenfield M.J."/>
            <person name="Ruiz A."/>
            <person name="Russo S."/>
            <person name="Salzberg S.L."/>
            <person name="Sanchez-Gracia A."/>
            <person name="Saranga D.J."/>
            <person name="Sato H."/>
            <person name="Schaeffer S.W."/>
            <person name="Schatz M.C."/>
            <person name="Schlenke T."/>
            <person name="Schwartz R."/>
            <person name="Segarra C."/>
            <person name="Singh R.S."/>
            <person name="Sirot L."/>
            <person name="Sirota M."/>
            <person name="Sisneros N.B."/>
            <person name="Smith C.D."/>
            <person name="Smith T.F."/>
            <person name="Spieth J."/>
            <person name="Stage D.E."/>
            <person name="Stark A."/>
            <person name="Stephan W."/>
            <person name="Strausberg R.L."/>
            <person name="Strempel S."/>
            <person name="Sturgill D."/>
            <person name="Sutton G."/>
            <person name="Sutton G.G."/>
            <person name="Tao W."/>
            <person name="Teichmann S."/>
            <person name="Tobari Y.N."/>
            <person name="Tomimura Y."/>
            <person name="Tsolas J.M."/>
            <person name="Valente V.L."/>
            <person name="Venter E."/>
            <person name="Venter J.C."/>
            <person name="Vicario S."/>
            <person name="Vieira F.G."/>
            <person name="Vilella A.J."/>
            <person name="Villasante A."/>
            <person name="Walenz B."/>
            <person name="Wang J."/>
            <person name="Wasserman M."/>
            <person name="Watts T."/>
            <person name="Wilson D."/>
            <person name="Wilson R.K."/>
            <person name="Wing R.A."/>
            <person name="Wolfner M.F."/>
            <person name="Wong A."/>
            <person name="Wong G.K."/>
            <person name="Wu C.I."/>
            <person name="Wu G."/>
            <person name="Yamamoto D."/>
            <person name="Yang H.P."/>
            <person name="Yang S.P."/>
            <person name="Yorke J.A."/>
            <person name="Yoshida K."/>
            <person name="Zdobnov E."/>
            <person name="Zhang P."/>
            <person name="Zhang Y."/>
            <person name="Zimin A.V."/>
            <person name="Baldwin J."/>
            <person name="Abdouelleil A."/>
            <person name="Abdulkadir J."/>
            <person name="Abebe A."/>
            <person name="Abera B."/>
            <person name="Abreu J."/>
            <person name="Acer S.C."/>
            <person name="Aftuck L."/>
            <person name="Alexander A."/>
            <person name="An P."/>
            <person name="Anderson E."/>
            <person name="Anderson S."/>
            <person name="Arachi H."/>
            <person name="Azer M."/>
            <person name="Bachantsang P."/>
            <person name="Barry A."/>
            <person name="Bayul T."/>
            <person name="Berlin A."/>
            <person name="Bessette D."/>
            <person name="Bloom T."/>
            <person name="Blye J."/>
            <person name="Boguslavskiy L."/>
            <person name="Bonnet C."/>
            <person name="Boukhgalter B."/>
            <person name="Bourzgui I."/>
            <person name="Brown A."/>
            <person name="Cahill P."/>
            <person name="Channer S."/>
            <person name="Cheshatsang Y."/>
            <person name="Chuda L."/>
            <person name="Citroen M."/>
            <person name="Collymore A."/>
            <person name="Cooke P."/>
            <person name="Costello M."/>
            <person name="D'Aco K."/>
            <person name="Daza R."/>
            <person name="De Haan G."/>
            <person name="DeGray S."/>
            <person name="DeMaso C."/>
            <person name="Dhargay N."/>
            <person name="Dooley K."/>
            <person name="Dooley E."/>
            <person name="Doricent M."/>
            <person name="Dorje P."/>
            <person name="Dorjee K."/>
            <person name="Dupes A."/>
            <person name="Elong R."/>
            <person name="Falk J."/>
            <person name="Farina A."/>
            <person name="Faro S."/>
            <person name="Ferguson D."/>
            <person name="Fisher S."/>
            <person name="Foley C.D."/>
            <person name="Franke A."/>
            <person name="Friedrich D."/>
            <person name="Gadbois L."/>
            <person name="Gearin G."/>
            <person name="Gearin C.R."/>
            <person name="Giannoukos G."/>
            <person name="Goode T."/>
            <person name="Graham J."/>
            <person name="Grandbois E."/>
            <person name="Grewal S."/>
            <person name="Gyaltsen K."/>
            <person name="Hafez N."/>
            <person name="Hagos B."/>
            <person name="Hall J."/>
            <person name="Henson C."/>
            <person name="Hollinger A."/>
            <person name="Honan T."/>
            <person name="Huard M.D."/>
            <person name="Hughes L."/>
            <person name="Hurhula B."/>
            <person name="Husby M.E."/>
            <person name="Kamat A."/>
            <person name="Kanga B."/>
            <person name="Kashin S."/>
            <person name="Khazanovich D."/>
            <person name="Kisner P."/>
            <person name="Lance K."/>
            <person name="Lara M."/>
            <person name="Lee W."/>
            <person name="Lennon N."/>
            <person name="Letendre F."/>
            <person name="LeVine R."/>
            <person name="Lipovsky A."/>
            <person name="Liu X."/>
            <person name="Liu J."/>
            <person name="Liu S."/>
            <person name="Lokyitsang T."/>
            <person name="Lokyitsang Y."/>
            <person name="Lubonja R."/>
            <person name="Lui A."/>
            <person name="MacDonald P."/>
            <person name="Magnisalis V."/>
            <person name="Maru K."/>
            <person name="Matthews C."/>
            <person name="McCusker W."/>
            <person name="McDonough S."/>
            <person name="Mehta T."/>
            <person name="Meldrim J."/>
            <person name="Meneus L."/>
            <person name="Mihai O."/>
            <person name="Mihalev A."/>
            <person name="Mihova T."/>
            <person name="Mittelman R."/>
            <person name="Mlenga V."/>
            <person name="Montmayeur A."/>
            <person name="Mulrain L."/>
            <person name="Navidi A."/>
            <person name="Naylor J."/>
            <person name="Negash T."/>
            <person name="Nguyen T."/>
            <person name="Nguyen N."/>
            <person name="Nicol R."/>
            <person name="Norbu C."/>
            <person name="Norbu N."/>
            <person name="Novod N."/>
            <person name="O'Neill B."/>
            <person name="Osman S."/>
            <person name="Markiewicz E."/>
            <person name="Oyono O.L."/>
            <person name="Patti C."/>
            <person name="Phunkhang P."/>
            <person name="Pierre F."/>
            <person name="Priest M."/>
            <person name="Raghuraman S."/>
            <person name="Rege F."/>
            <person name="Reyes R."/>
            <person name="Rise C."/>
            <person name="Rogov P."/>
            <person name="Ross K."/>
            <person name="Ryan E."/>
            <person name="Settipalli S."/>
            <person name="Shea T."/>
            <person name="Sherpa N."/>
            <person name="Shi L."/>
            <person name="Shih D."/>
            <person name="Sparrow T."/>
            <person name="Spaulding J."/>
            <person name="Stalker J."/>
            <person name="Stange-Thomann N."/>
            <person name="Stavropoulos S."/>
            <person name="Stone C."/>
            <person name="Strader C."/>
            <person name="Tesfaye S."/>
            <person name="Thomson T."/>
            <person name="Thoulutsang Y."/>
            <person name="Thoulutsang D."/>
            <person name="Topham K."/>
            <person name="Topping I."/>
            <person name="Tsamla T."/>
            <person name="Vassiliev H."/>
            <person name="Vo A."/>
            <person name="Wangchuk T."/>
            <person name="Wangdi T."/>
            <person name="Weiand M."/>
            <person name="Wilkinson J."/>
            <person name="Wilson A."/>
            <person name="Yadav S."/>
            <person name="Young G."/>
            <person name="Yu Q."/>
            <person name="Zembek L."/>
            <person name="Zhong D."/>
            <person name="Zimmer A."/>
            <person name="Zwirko Z."/>
            <person name="Jaffe D.B."/>
            <person name="Alvarez P."/>
            <person name="Brockman W."/>
            <person name="Butler J."/>
            <person name="Chin C."/>
            <person name="Gnerre S."/>
            <person name="Grabherr M."/>
            <person name="Kleber M."/>
            <person name="Mauceli E."/>
            <person name="MacCallum I."/>
        </authorList>
    </citation>
    <scope>NUCLEOTIDE SEQUENCE [LARGE SCALE GENOMIC DNA]</scope>
    <source>
        <strain evidence="10">MSH-3 / Tucson 14011-0111.49</strain>
    </source>
</reference>
<evidence type="ECO:0000256" key="4">
    <source>
        <dbReference type="ARBA" id="ARBA00022692"/>
    </source>
</evidence>
<dbReference type="PRINTS" id="PR00783">
    <property type="entry name" value="MINTRINSICP"/>
</dbReference>
<comment type="similarity">
    <text evidence="2 7">Belongs to the MIP/aquaporin (TC 1.A.8) family.</text>
</comment>
<dbReference type="InterPro" id="IPR034294">
    <property type="entry name" value="Aquaporin_transptr"/>
</dbReference>
<dbReference type="OrthoDB" id="3222at2759"/>
<keyword evidence="4 7" id="KW-0812">Transmembrane</keyword>
<dbReference type="Proteomes" id="UP000008744">
    <property type="component" value="Unassembled WGS sequence"/>
</dbReference>
<name>B4GDU8_DROPE</name>
<evidence type="ECO:0000256" key="5">
    <source>
        <dbReference type="ARBA" id="ARBA00022989"/>
    </source>
</evidence>
<dbReference type="PROSITE" id="PS51257">
    <property type="entry name" value="PROKAR_LIPOPROTEIN"/>
    <property type="match status" value="1"/>
</dbReference>
<dbReference type="InterPro" id="IPR023271">
    <property type="entry name" value="Aquaporin-like"/>
</dbReference>
<evidence type="ECO:0000313" key="10">
    <source>
        <dbReference type="Proteomes" id="UP000008744"/>
    </source>
</evidence>
<dbReference type="PhylomeDB" id="B4GDU8"/>
<dbReference type="InterPro" id="IPR000425">
    <property type="entry name" value="MIP"/>
</dbReference>
<protein>
    <submittedName>
        <fullName evidence="9">GL21483</fullName>
    </submittedName>
</protein>
<feature type="transmembrane region" description="Helical" evidence="8">
    <location>
        <begin position="130"/>
        <end position="150"/>
    </location>
</feature>
<sequence length="245" mass="26431">MILDRTTFSRALGEFAATALLMIVGCMGAAMTFPEETGFLVGSLQYGLTVGIVVHVFGCVSGAHTNPSVSISCCILGHIAVDMMLVYVACQLAGGLAGYYFLMAMLPKDVIDQSYPAVCLQEPMADLSDFQILAVEFTLTSVLVLGWCAQWDVRNGSCLDSAPIRMGLLVTACGFAGNQLTGASMNPAKTLIPLLFHDHRGTFYPQLGGQTLAAVLVPFIWRYALTSNAKPMKTTSRRPKRTRQY</sequence>
<dbReference type="Gene3D" id="1.20.1080.10">
    <property type="entry name" value="Glycerol uptake facilitator protein"/>
    <property type="match status" value="1"/>
</dbReference>
<evidence type="ECO:0000256" key="2">
    <source>
        <dbReference type="ARBA" id="ARBA00006175"/>
    </source>
</evidence>
<dbReference type="HOGENOM" id="CLU_020019_3_3_1"/>
<feature type="transmembrane region" description="Helical" evidence="8">
    <location>
        <begin position="39"/>
        <end position="63"/>
    </location>
</feature>
<dbReference type="PROSITE" id="PS00221">
    <property type="entry name" value="MIP"/>
    <property type="match status" value="1"/>
</dbReference>
<accession>B4GDU8</accession>
<gene>
    <name evidence="9" type="primary">Dper\GL21483</name>
    <name evidence="9" type="ORF">Dper_GL21483</name>
</gene>
<keyword evidence="3 7" id="KW-0813">Transport</keyword>
<dbReference type="SUPFAM" id="SSF81338">
    <property type="entry name" value="Aquaporin-like"/>
    <property type="match status" value="1"/>
</dbReference>
<dbReference type="STRING" id="7234.B4GDU8"/>
<dbReference type="SMR" id="B4GDU8"/>
<dbReference type="InterPro" id="IPR022357">
    <property type="entry name" value="MIP_CS"/>
</dbReference>
<feature type="transmembrane region" description="Helical" evidence="8">
    <location>
        <begin position="162"/>
        <end position="183"/>
    </location>
</feature>
<dbReference type="Pfam" id="PF00230">
    <property type="entry name" value="MIP"/>
    <property type="match status" value="1"/>
</dbReference>
<feature type="transmembrane region" description="Helical" evidence="8">
    <location>
        <begin position="203"/>
        <end position="224"/>
    </location>
</feature>
<dbReference type="PANTHER" id="PTHR19139:SF270">
    <property type="entry name" value="ENTOMOGLYCEROPORIN 1-RELATED"/>
    <property type="match status" value="1"/>
</dbReference>
<dbReference type="OMA" id="CALWDVR"/>